<comment type="caution">
    <text evidence="4">The sequence shown here is derived from an EMBL/GenBank/DDBJ whole genome shotgun (WGS) entry which is preliminary data.</text>
</comment>
<dbReference type="InterPro" id="IPR003488">
    <property type="entry name" value="DprA"/>
</dbReference>
<accession>A0A261RT24</accession>
<dbReference type="EMBL" id="NEVR01000001">
    <property type="protein sequence ID" value="OZI68149.1"/>
    <property type="molecule type" value="Genomic_DNA"/>
</dbReference>
<proteinExistence type="inferred from homology"/>
<protein>
    <submittedName>
        <fullName evidence="4 5">DNA-protecting protein DprA</fullName>
    </submittedName>
</protein>
<evidence type="ECO:0000313" key="4">
    <source>
        <dbReference type="EMBL" id="OZI28051.1"/>
    </source>
</evidence>
<reference evidence="5 6" key="1">
    <citation type="submission" date="2017-05" db="EMBL/GenBank/DDBJ databases">
        <title>Complete and WGS of Bordetella genogroups.</title>
        <authorList>
            <person name="Spilker T."/>
            <person name="Lipuma J."/>
        </authorList>
    </citation>
    <scope>NUCLEOTIDE SEQUENCE [LARGE SCALE GENOMIC DNA]</scope>
    <source>
        <strain evidence="5 6">AU9795</strain>
    </source>
</reference>
<comment type="similarity">
    <text evidence="1">Belongs to the DprA/Smf family.</text>
</comment>
<sequence>MPLIHTPAELSAWLRLSLEPNVGPATACQLLRAFGLPQDIYDQSATALARQLPHELARQLAAAPSADTAALIERTLLWASEPGHTVLTLADPAYPQALLTIADPPVLLYVTGDVACLNRPALAVVGARNATAGGAENAQAFARHLAAHGWCVVSGLALGIDAAAHQGALDAGPRGAGTVAVLGTGIDRVYPAANRELAHRIAASGALISEFPLGVGAQAHHFPRRNRLVAGLARGVLVVEAARQSGSLITARLAAESGREVFAIPGSIHSPLARGCHQLIRQGAKLVETAQDITDELGVPVPPAEQDAALQLSDTPRIALAPHLAALLDALGYDPVHPDALAERTGLPMHHLQAQLTELELAGLIARGDGGVFQRLGGA</sequence>
<evidence type="ECO:0000313" key="7">
    <source>
        <dbReference type="Proteomes" id="UP000217005"/>
    </source>
</evidence>
<evidence type="ECO:0000259" key="3">
    <source>
        <dbReference type="Pfam" id="PF17782"/>
    </source>
</evidence>
<dbReference type="SUPFAM" id="SSF102405">
    <property type="entry name" value="MCP/YpsA-like"/>
    <property type="match status" value="1"/>
</dbReference>
<dbReference type="InterPro" id="IPR041614">
    <property type="entry name" value="DprA_WH"/>
</dbReference>
<dbReference type="Proteomes" id="UP000216354">
    <property type="component" value="Unassembled WGS sequence"/>
</dbReference>
<name>A0A261RT24_9BORD</name>
<dbReference type="OrthoDB" id="9785707at2"/>
<gene>
    <name evidence="4" type="primary">dprA</name>
    <name evidence="5" type="ORF">CAL27_01365</name>
    <name evidence="4" type="ORF">CEG14_24335</name>
</gene>
<dbReference type="Gene3D" id="3.40.50.450">
    <property type="match status" value="1"/>
</dbReference>
<evidence type="ECO:0000313" key="5">
    <source>
        <dbReference type="EMBL" id="OZI68149.1"/>
    </source>
</evidence>
<dbReference type="Pfam" id="PF17782">
    <property type="entry name" value="WHD_DprA"/>
    <property type="match status" value="1"/>
</dbReference>
<dbReference type="Pfam" id="PF02481">
    <property type="entry name" value="DNA_processg_A"/>
    <property type="match status" value="1"/>
</dbReference>
<organism evidence="4 7">
    <name type="scientific">Bordetella genomosp. 1</name>
    <dbReference type="NCBI Taxonomy" id="1395607"/>
    <lineage>
        <taxon>Bacteria</taxon>
        <taxon>Pseudomonadati</taxon>
        <taxon>Pseudomonadota</taxon>
        <taxon>Betaproteobacteria</taxon>
        <taxon>Burkholderiales</taxon>
        <taxon>Alcaligenaceae</taxon>
        <taxon>Bordetella</taxon>
    </lineage>
</organism>
<dbReference type="Proteomes" id="UP000217005">
    <property type="component" value="Unassembled WGS sequence"/>
</dbReference>
<dbReference type="RefSeq" id="WP_094829005.1">
    <property type="nucleotide sequence ID" value="NZ_NEVL01000007.1"/>
</dbReference>
<evidence type="ECO:0000259" key="2">
    <source>
        <dbReference type="Pfam" id="PF02481"/>
    </source>
</evidence>
<dbReference type="NCBIfam" id="TIGR00732">
    <property type="entry name" value="dprA"/>
    <property type="match status" value="1"/>
</dbReference>
<dbReference type="Gene3D" id="1.10.10.10">
    <property type="entry name" value="Winged helix-like DNA-binding domain superfamily/Winged helix DNA-binding domain"/>
    <property type="match status" value="1"/>
</dbReference>
<evidence type="ECO:0000313" key="6">
    <source>
        <dbReference type="Proteomes" id="UP000216354"/>
    </source>
</evidence>
<evidence type="ECO:0000256" key="1">
    <source>
        <dbReference type="ARBA" id="ARBA00006525"/>
    </source>
</evidence>
<dbReference type="InterPro" id="IPR036388">
    <property type="entry name" value="WH-like_DNA-bd_sf"/>
</dbReference>
<dbReference type="AlphaFoldDB" id="A0A261RT24"/>
<reference evidence="4 7" key="2">
    <citation type="submission" date="2017-05" db="EMBL/GenBank/DDBJ databases">
        <title>Complete and WGS of Bordetella genogroups.</title>
        <authorList>
            <person name="Spilker T."/>
            <person name="LiPuma J."/>
        </authorList>
    </citation>
    <scope>NUCLEOTIDE SEQUENCE [LARGE SCALE GENOMIC DNA]</scope>
    <source>
        <strain evidence="4 7">AU17610</strain>
    </source>
</reference>
<feature type="domain" description="Smf/DprA SLOG" evidence="2">
    <location>
        <begin position="86"/>
        <end position="297"/>
    </location>
</feature>
<dbReference type="PANTHER" id="PTHR43022:SF1">
    <property type="entry name" value="PROTEIN SMF"/>
    <property type="match status" value="1"/>
</dbReference>
<feature type="domain" description="DprA winged helix" evidence="3">
    <location>
        <begin position="315"/>
        <end position="371"/>
    </location>
</feature>
<dbReference type="InterPro" id="IPR057666">
    <property type="entry name" value="DrpA_SLOG"/>
</dbReference>
<dbReference type="PANTHER" id="PTHR43022">
    <property type="entry name" value="PROTEIN SMF"/>
    <property type="match status" value="1"/>
</dbReference>
<keyword evidence="6" id="KW-1185">Reference proteome</keyword>
<dbReference type="EMBL" id="NEVL01000007">
    <property type="protein sequence ID" value="OZI28051.1"/>
    <property type="molecule type" value="Genomic_DNA"/>
</dbReference>
<dbReference type="GO" id="GO:0009294">
    <property type="term" value="P:DNA-mediated transformation"/>
    <property type="evidence" value="ECO:0007669"/>
    <property type="project" value="InterPro"/>
</dbReference>